<accession>A0ABU2IFN1</accession>
<gene>
    <name evidence="1" type="ORF">QJV39_07250</name>
</gene>
<evidence type="ECO:0000313" key="2">
    <source>
        <dbReference type="Proteomes" id="UP001267344"/>
    </source>
</evidence>
<protein>
    <recommendedName>
        <fullName evidence="3">Phage tail protein</fullName>
    </recommendedName>
</protein>
<dbReference type="GeneID" id="93239695"/>
<dbReference type="RefSeq" id="WP_230906907.1">
    <property type="nucleotide sequence ID" value="NZ_CP156021.1"/>
</dbReference>
<reference evidence="1 2" key="1">
    <citation type="submission" date="2023-05" db="EMBL/GenBank/DDBJ databases">
        <title>A Combination of Whole Genome Sequencing and Metagenomics Reveals Diversity of Listeria spp. in Soil Collected from the Nantahala National Forest.</title>
        <authorList>
            <person name="Wang J."/>
            <person name="Schamp C.N."/>
            <person name="Hudson L.K."/>
            <person name="Chaggar H.K."/>
            <person name="Bryan D.W."/>
            <person name="Radosevich M."/>
            <person name="Denes T.G."/>
        </authorList>
    </citation>
    <scope>NUCLEOTIDE SEQUENCE [LARGE SCALE GENOMIC DNA]</scope>
    <source>
        <strain evidence="1 2">UTK S2-0009</strain>
    </source>
</reference>
<name>A0ABU2IFN1_9LIST</name>
<proteinExistence type="predicted"/>
<keyword evidence="2" id="KW-1185">Reference proteome</keyword>
<evidence type="ECO:0000313" key="1">
    <source>
        <dbReference type="EMBL" id="MDT0096508.1"/>
    </source>
</evidence>
<comment type="caution">
    <text evidence="1">The sequence shown here is derived from an EMBL/GenBank/DDBJ whole genome shotgun (WGS) entry which is preliminary data.</text>
</comment>
<organism evidence="1 2">
    <name type="scientific">Listeria swaminathanii</name>
    <dbReference type="NCBI Taxonomy" id="2713501"/>
    <lineage>
        <taxon>Bacteria</taxon>
        <taxon>Bacillati</taxon>
        <taxon>Bacillota</taxon>
        <taxon>Bacilli</taxon>
        <taxon>Bacillales</taxon>
        <taxon>Listeriaceae</taxon>
        <taxon>Listeria</taxon>
    </lineage>
</organism>
<sequence length="155" mass="17856">MMNFENMEFELNTSTRSTAFFIFDNEGSIEYALDCSFKPNELSEELYGQKIAPTLRINSIVTNECKIEGLIGKRFCIDNIEQADEREDTFYVFGHEPLENYELTILDIENDRVQIECKGVAVIDGYAEDYKTGNFEINCWLPIITSVSDWAKFGL</sequence>
<dbReference type="EMBL" id="JASBAG010000002">
    <property type="protein sequence ID" value="MDT0096508.1"/>
    <property type="molecule type" value="Genomic_DNA"/>
</dbReference>
<evidence type="ECO:0008006" key="3">
    <source>
        <dbReference type="Google" id="ProtNLM"/>
    </source>
</evidence>
<dbReference type="Proteomes" id="UP001267344">
    <property type="component" value="Unassembled WGS sequence"/>
</dbReference>